<comment type="caution">
    <text evidence="9">The sequence shown here is derived from an EMBL/GenBank/DDBJ whole genome shotgun (WGS) entry which is preliminary data.</text>
</comment>
<dbReference type="Proteomes" id="UP000016637">
    <property type="component" value="Unassembled WGS sequence"/>
</dbReference>
<dbReference type="EMBL" id="AWVP01000063">
    <property type="protein sequence ID" value="ERK57606.1"/>
    <property type="molecule type" value="Genomic_DNA"/>
</dbReference>
<keyword evidence="4" id="KW-0732">Signal</keyword>
<dbReference type="NCBIfam" id="TIGR01167">
    <property type="entry name" value="LPXTG_anchor"/>
    <property type="match status" value="1"/>
</dbReference>
<dbReference type="HOGENOM" id="CLU_026845_0_0_9"/>
<gene>
    <name evidence="9" type="ORF">HMPREF1983_01055</name>
</gene>
<evidence type="ECO:0000256" key="1">
    <source>
        <dbReference type="ARBA" id="ARBA00004168"/>
    </source>
</evidence>
<dbReference type="PATRIC" id="fig|1321820.3.peg.1026"/>
<evidence type="ECO:0000313" key="10">
    <source>
        <dbReference type="Proteomes" id="UP000016637"/>
    </source>
</evidence>
<dbReference type="SMART" id="SM01208">
    <property type="entry name" value="G5"/>
    <property type="match status" value="1"/>
</dbReference>
<dbReference type="InterPro" id="IPR019931">
    <property type="entry name" value="LPXTG_anchor"/>
</dbReference>
<organism evidence="9 10">
    <name type="scientific">Gemella bergeri ATCC 700627</name>
    <dbReference type="NCBI Taxonomy" id="1321820"/>
    <lineage>
        <taxon>Bacteria</taxon>
        <taxon>Bacillati</taxon>
        <taxon>Bacillota</taxon>
        <taxon>Bacilli</taxon>
        <taxon>Bacillales</taxon>
        <taxon>Gemellaceae</taxon>
        <taxon>Gemella</taxon>
    </lineage>
</organism>
<feature type="domain" description="G5" evidence="8">
    <location>
        <begin position="170"/>
        <end position="250"/>
    </location>
</feature>
<evidence type="ECO:0000313" key="9">
    <source>
        <dbReference type="EMBL" id="ERK57606.1"/>
    </source>
</evidence>
<comment type="subcellular location">
    <subcellularLocation>
        <location evidence="1">Secreted</location>
        <location evidence="1">Cell wall</location>
        <topology evidence="1">Peptidoglycan-anchor</topology>
    </subcellularLocation>
</comment>
<accession>U2QM70</accession>
<evidence type="ECO:0000256" key="5">
    <source>
        <dbReference type="ARBA" id="ARBA00023088"/>
    </source>
</evidence>
<dbReference type="PROSITE" id="PS50847">
    <property type="entry name" value="GRAM_POS_ANCHORING"/>
    <property type="match status" value="1"/>
</dbReference>
<evidence type="ECO:0000259" key="7">
    <source>
        <dbReference type="PROSITE" id="PS50847"/>
    </source>
</evidence>
<dbReference type="Gene3D" id="2.20.230.10">
    <property type="entry name" value="Resuscitation-promoting factor rpfb"/>
    <property type="match status" value="1"/>
</dbReference>
<dbReference type="InterPro" id="IPR011098">
    <property type="entry name" value="G5_dom"/>
</dbReference>
<keyword evidence="2" id="KW-0134">Cell wall</keyword>
<keyword evidence="3" id="KW-0964">Secreted</keyword>
<keyword evidence="5" id="KW-0572">Peptidoglycan-anchor</keyword>
<name>U2QM70_9BACL</name>
<evidence type="ECO:0000259" key="8">
    <source>
        <dbReference type="PROSITE" id="PS51109"/>
    </source>
</evidence>
<protein>
    <submittedName>
        <fullName evidence="9">LPXTG-motif protein cell wall anchor domain protein</fullName>
    </submittedName>
</protein>
<dbReference type="PROSITE" id="PS51109">
    <property type="entry name" value="G5"/>
    <property type="match status" value="1"/>
</dbReference>
<sequence>MKKNNLLKVFSAAVIVSTLSVTELSNVQLPAKVATAAENTPSSAVYDIPVKLMNYYTPNKLSMGNAAMVKATVQKVGNQFKYTVILKDITFLGMSDGIRKFWVEGKEIPLKSITYPDPKVINPVQVEFTSPALKSSFDVEVFVNAMEQIMPGGGRQKAKLTFDTSKVPSSINDLISEETKTEEIPYKTTKVENPNLEKGTEKVKTPGKKGVKTVVYTVVTKADGTQTKTVKSEAVTQQPVNEVIEVGTKVVQQKQPQKNMVTYFDNVTVKLMHAYEQGRPSMGNPALDGIVVYKDGDTYHYIVKFKDLTFPFGGKSFTDGIKRFWVKGVEYPVTRTGGPNNQVQVHFTSKEKLTNVPVAVYVQTMENIMPGGGKQNAILAIDWSKATERQGEAPVGGGEPGGGSNNGILPRTGLETSSSLLAGAITLMGAVLLGRRKQK</sequence>
<evidence type="ECO:0000256" key="6">
    <source>
        <dbReference type="SAM" id="MobiDB-lite"/>
    </source>
</evidence>
<feature type="compositionally biased region" description="Gly residues" evidence="6">
    <location>
        <begin position="394"/>
        <end position="405"/>
    </location>
</feature>
<evidence type="ECO:0000256" key="3">
    <source>
        <dbReference type="ARBA" id="ARBA00022525"/>
    </source>
</evidence>
<evidence type="ECO:0000256" key="4">
    <source>
        <dbReference type="ARBA" id="ARBA00022729"/>
    </source>
</evidence>
<feature type="domain" description="Gram-positive cocci surface proteins LPxTG" evidence="7">
    <location>
        <begin position="409"/>
        <end position="439"/>
    </location>
</feature>
<keyword evidence="10" id="KW-1185">Reference proteome</keyword>
<feature type="region of interest" description="Disordered" evidence="6">
    <location>
        <begin position="389"/>
        <end position="411"/>
    </location>
</feature>
<reference evidence="9 10" key="1">
    <citation type="submission" date="2013-08" db="EMBL/GenBank/DDBJ databases">
        <authorList>
            <person name="Weinstock G."/>
            <person name="Sodergren E."/>
            <person name="Wylie T."/>
            <person name="Fulton L."/>
            <person name="Fulton R."/>
            <person name="Fronick C."/>
            <person name="O'Laughlin M."/>
            <person name="Godfrey J."/>
            <person name="Miner T."/>
            <person name="Herter B."/>
            <person name="Appelbaum E."/>
            <person name="Cordes M."/>
            <person name="Lek S."/>
            <person name="Wollam A."/>
            <person name="Pepin K.H."/>
            <person name="Palsikar V.B."/>
            <person name="Mitreva M."/>
            <person name="Wilson R.K."/>
        </authorList>
    </citation>
    <scope>NUCLEOTIDE SEQUENCE [LARGE SCALE GENOMIC DNA]</scope>
    <source>
        <strain evidence="9 10">ATCC 700627</strain>
    </source>
</reference>
<evidence type="ECO:0000256" key="2">
    <source>
        <dbReference type="ARBA" id="ARBA00022512"/>
    </source>
</evidence>
<dbReference type="eggNOG" id="COG3583">
    <property type="taxonomic scope" value="Bacteria"/>
</dbReference>
<dbReference type="AlphaFoldDB" id="U2QM70"/>
<dbReference type="RefSeq" id="WP_021753711.1">
    <property type="nucleotide sequence ID" value="NZ_KI271876.1"/>
</dbReference>
<proteinExistence type="predicted"/>
<dbReference type="Pfam" id="PF07501">
    <property type="entry name" value="G5"/>
    <property type="match status" value="1"/>
</dbReference>